<name>A0A2Z6R331_9GLOM</name>
<evidence type="ECO:0000256" key="1">
    <source>
        <dbReference type="SAM" id="MobiDB-lite"/>
    </source>
</evidence>
<feature type="compositionally biased region" description="Polar residues" evidence="1">
    <location>
        <begin position="116"/>
        <end position="154"/>
    </location>
</feature>
<evidence type="ECO:0000313" key="2">
    <source>
        <dbReference type="EMBL" id="GBB96787.1"/>
    </source>
</evidence>
<gene>
    <name evidence="2" type="ORF">RclHR1_28320002</name>
</gene>
<protein>
    <submittedName>
        <fullName evidence="2">Uncharacterized protein</fullName>
    </submittedName>
</protein>
<dbReference type="Proteomes" id="UP000247702">
    <property type="component" value="Unassembled WGS sequence"/>
</dbReference>
<proteinExistence type="predicted"/>
<evidence type="ECO:0000313" key="3">
    <source>
        <dbReference type="Proteomes" id="UP000247702"/>
    </source>
</evidence>
<feature type="region of interest" description="Disordered" evidence="1">
    <location>
        <begin position="113"/>
        <end position="203"/>
    </location>
</feature>
<dbReference type="AlphaFoldDB" id="A0A2Z6R331"/>
<feature type="compositionally biased region" description="Basic residues" evidence="1">
    <location>
        <begin position="188"/>
        <end position="202"/>
    </location>
</feature>
<keyword evidence="3" id="KW-1185">Reference proteome</keyword>
<comment type="caution">
    <text evidence="2">The sequence shown here is derived from an EMBL/GenBank/DDBJ whole genome shotgun (WGS) entry which is preliminary data.</text>
</comment>
<organism evidence="2 3">
    <name type="scientific">Rhizophagus clarus</name>
    <dbReference type="NCBI Taxonomy" id="94130"/>
    <lineage>
        <taxon>Eukaryota</taxon>
        <taxon>Fungi</taxon>
        <taxon>Fungi incertae sedis</taxon>
        <taxon>Mucoromycota</taxon>
        <taxon>Glomeromycotina</taxon>
        <taxon>Glomeromycetes</taxon>
        <taxon>Glomerales</taxon>
        <taxon>Glomeraceae</taxon>
        <taxon>Rhizophagus</taxon>
    </lineage>
</organism>
<reference evidence="2 3" key="1">
    <citation type="submission" date="2017-11" db="EMBL/GenBank/DDBJ databases">
        <title>The genome of Rhizophagus clarus HR1 reveals common genetic basis of auxotrophy among arbuscular mycorrhizal fungi.</title>
        <authorList>
            <person name="Kobayashi Y."/>
        </authorList>
    </citation>
    <scope>NUCLEOTIDE SEQUENCE [LARGE SCALE GENOMIC DNA]</scope>
    <source>
        <strain evidence="2 3">HR1</strain>
    </source>
</reference>
<dbReference type="EMBL" id="BEXD01002038">
    <property type="protein sequence ID" value="GBB96787.1"/>
    <property type="molecule type" value="Genomic_DNA"/>
</dbReference>
<accession>A0A2Z6R331</accession>
<sequence length="220" mass="25228">MKQTILSRDFYRHQRQRPFEISSYMTSPQNGAITTSCSTYRHGVESSLYKSNGKRNIRPYVFLASWSLKERKERERYQVVIEQPPDDMNTTTLALKENISSLIQRDIRMFKESHHLSPSNNKAAYKTTNKIKPSKRPNTNKSQNLSLKSNTVGTGLNRIPIGNRKGSKQAKKTEDDTHKISPRSSNPTKKHPSKKPRISKKKLAADIATIMETLKSLVRQ</sequence>